<proteinExistence type="inferred from homology"/>
<dbReference type="GO" id="GO:0071391">
    <property type="term" value="P:cellular response to estrogen stimulus"/>
    <property type="evidence" value="ECO:0007669"/>
    <property type="project" value="Ensembl"/>
</dbReference>
<dbReference type="EMBL" id="EAAA01002910">
    <property type="status" value="NOT_ANNOTATED_CDS"/>
    <property type="molecule type" value="Genomic_DNA"/>
</dbReference>
<feature type="transmembrane region" description="Helical" evidence="4">
    <location>
        <begin position="177"/>
        <end position="197"/>
    </location>
</feature>
<keyword evidence="2 4" id="KW-1133">Transmembrane helix</keyword>
<dbReference type="Pfam" id="PF04145">
    <property type="entry name" value="Ctr"/>
    <property type="match status" value="1"/>
</dbReference>
<comment type="caution">
    <text evidence="4">Lacks conserved residue(s) required for the propagation of feature annotation.</text>
</comment>
<evidence type="ECO:0000313" key="6">
    <source>
        <dbReference type="Proteomes" id="UP000008144"/>
    </source>
</evidence>
<keyword evidence="1 4" id="KW-0812">Transmembrane</keyword>
<keyword evidence="6" id="KW-1185">Reference proteome</keyword>
<reference evidence="5" key="3">
    <citation type="submission" date="2025-08" db="UniProtKB">
        <authorList>
            <consortium name="Ensembl"/>
        </authorList>
    </citation>
    <scope>IDENTIFICATION</scope>
</reference>
<dbReference type="InterPro" id="IPR007274">
    <property type="entry name" value="Cop_transporter"/>
</dbReference>
<feature type="transmembrane region" description="Helical" evidence="4">
    <location>
        <begin position="111"/>
        <end position="130"/>
    </location>
</feature>
<reference evidence="5" key="2">
    <citation type="journal article" date="2008" name="Genome Biol.">
        <title>Improved genome assembly and evidence-based global gene model set for the chordate Ciona intestinalis: new insight into intron and operon populations.</title>
        <authorList>
            <person name="Satou Y."/>
            <person name="Mineta K."/>
            <person name="Ogasawara M."/>
            <person name="Sasakura Y."/>
            <person name="Shoguchi E."/>
            <person name="Ueno K."/>
            <person name="Yamada L."/>
            <person name="Matsumoto J."/>
            <person name="Wasserscheid J."/>
            <person name="Dewar K."/>
            <person name="Wiley G.B."/>
            <person name="Macmil S.L."/>
            <person name="Roe B.A."/>
            <person name="Zeller R.W."/>
            <person name="Hastings K.E."/>
            <person name="Lemaire P."/>
            <person name="Lindquist E."/>
            <person name="Endo T."/>
            <person name="Hotta K."/>
            <person name="Inaba K."/>
        </authorList>
    </citation>
    <scope>NUCLEOTIDE SEQUENCE [LARGE SCALE GENOMIC DNA]</scope>
    <source>
        <strain evidence="5">wild type</strain>
    </source>
</reference>
<dbReference type="OMA" id="DITEYCH"/>
<dbReference type="Proteomes" id="UP000008144">
    <property type="component" value="Chromosome 9"/>
</dbReference>
<dbReference type="GO" id="GO:0046688">
    <property type="term" value="P:response to copper ion"/>
    <property type="evidence" value="ECO:0007669"/>
    <property type="project" value="Ensembl"/>
</dbReference>
<dbReference type="PANTHER" id="PTHR12483">
    <property type="entry name" value="SOLUTE CARRIER FAMILY 31 COPPER TRANSPORTERS"/>
    <property type="match status" value="1"/>
</dbReference>
<keyword evidence="3 4" id="KW-0472">Membrane</keyword>
<dbReference type="InParanoid" id="F6T5I8"/>
<dbReference type="HOGENOM" id="CLU_079690_2_0_1"/>
<evidence type="ECO:0000256" key="2">
    <source>
        <dbReference type="ARBA" id="ARBA00022989"/>
    </source>
</evidence>
<accession>F6T5I8</accession>
<dbReference type="FunCoup" id="F6T5I8">
    <property type="interactions" value="6"/>
</dbReference>
<dbReference type="GO" id="GO:0005375">
    <property type="term" value="F:copper ion transmembrane transporter activity"/>
    <property type="evidence" value="ECO:0007669"/>
    <property type="project" value="UniProtKB-UniRule"/>
</dbReference>
<dbReference type="Ensembl" id="ENSCINT00000024350.2">
    <property type="protein sequence ID" value="ENSCINP00000024104.2"/>
    <property type="gene ID" value="ENSCING00000013046.2"/>
</dbReference>
<dbReference type="GO" id="GO:0016020">
    <property type="term" value="C:membrane"/>
    <property type="evidence" value="ECO:0007669"/>
    <property type="project" value="UniProtKB-SubCell"/>
</dbReference>
<evidence type="ECO:0000313" key="5">
    <source>
        <dbReference type="Ensembl" id="ENSCINP00000024104.2"/>
    </source>
</evidence>
<dbReference type="STRING" id="7719.ENSCINP00000024104"/>
<evidence type="ECO:0000256" key="4">
    <source>
        <dbReference type="RuleBase" id="RU367022"/>
    </source>
</evidence>
<reference evidence="5" key="4">
    <citation type="submission" date="2025-09" db="UniProtKB">
        <authorList>
            <consortium name="Ensembl"/>
        </authorList>
    </citation>
    <scope>IDENTIFICATION</scope>
</reference>
<comment type="subcellular location">
    <subcellularLocation>
        <location evidence="4">Membrane</location>
        <topology evidence="4">Multi-pass membrane protein</topology>
    </subcellularLocation>
</comment>
<keyword evidence="4" id="KW-0406">Ion transport</keyword>
<dbReference type="PANTHER" id="PTHR12483:SF115">
    <property type="entry name" value="COPPER TRANSPORT PROTEIN"/>
    <property type="match status" value="1"/>
</dbReference>
<sequence>MRKNYRQFTKNQIFVLLLIYCVFSLILFVKFFKMNHNHHMMSSGGDHMMHHMNTTMSMSSHNNSVNTTMPPMNPHEGHHTISHGDEMHMTFYFGASNVQILFEGCTVNSPGAMVGACIAVCIIAMLYEGLKVLRESLLKKSIVSVKYATVNRNGGDESTYVGTNRTARQRIFSAPHFIQTLLHLIQVTVSYALMLIFMTYNAYLAIAIIIGAGLGYFLFGWKKAIIVDMNEHCH</sequence>
<dbReference type="GeneTree" id="ENSGT00940000155147"/>
<name>F6T5I8_CIOIN</name>
<dbReference type="GO" id="GO:0042539">
    <property type="term" value="P:hypotonic salinity response"/>
    <property type="evidence" value="ECO:0007669"/>
    <property type="project" value="Ensembl"/>
</dbReference>
<feature type="transmembrane region" description="Helical" evidence="4">
    <location>
        <begin position="12"/>
        <end position="32"/>
    </location>
</feature>
<evidence type="ECO:0000256" key="3">
    <source>
        <dbReference type="ARBA" id="ARBA00023136"/>
    </source>
</evidence>
<feature type="transmembrane region" description="Helical" evidence="4">
    <location>
        <begin position="203"/>
        <end position="221"/>
    </location>
</feature>
<comment type="similarity">
    <text evidence="4">Belongs to the copper transporter (Ctr) (TC 1.A.56) family. SLC31A subfamily.</text>
</comment>
<protein>
    <recommendedName>
        <fullName evidence="4">Copper transport protein</fullName>
    </recommendedName>
</protein>
<keyword evidence="4" id="KW-0186">Copper</keyword>
<reference evidence="6" key="1">
    <citation type="journal article" date="2002" name="Science">
        <title>The draft genome of Ciona intestinalis: insights into chordate and vertebrate origins.</title>
        <authorList>
            <person name="Dehal P."/>
            <person name="Satou Y."/>
            <person name="Campbell R.K."/>
            <person name="Chapman J."/>
            <person name="Degnan B."/>
            <person name="De Tomaso A."/>
            <person name="Davidson B."/>
            <person name="Di Gregorio A."/>
            <person name="Gelpke M."/>
            <person name="Goodstein D.M."/>
            <person name="Harafuji N."/>
            <person name="Hastings K.E."/>
            <person name="Ho I."/>
            <person name="Hotta K."/>
            <person name="Huang W."/>
            <person name="Kawashima T."/>
            <person name="Lemaire P."/>
            <person name="Martinez D."/>
            <person name="Meinertzhagen I.A."/>
            <person name="Necula S."/>
            <person name="Nonaka M."/>
            <person name="Putnam N."/>
            <person name="Rash S."/>
            <person name="Saiga H."/>
            <person name="Satake M."/>
            <person name="Terry A."/>
            <person name="Yamada L."/>
            <person name="Wang H.G."/>
            <person name="Awazu S."/>
            <person name="Azumi K."/>
            <person name="Boore J."/>
            <person name="Branno M."/>
            <person name="Chin-Bow S."/>
            <person name="DeSantis R."/>
            <person name="Doyle S."/>
            <person name="Francino P."/>
            <person name="Keys D.N."/>
            <person name="Haga S."/>
            <person name="Hayashi H."/>
            <person name="Hino K."/>
            <person name="Imai K.S."/>
            <person name="Inaba K."/>
            <person name="Kano S."/>
            <person name="Kobayashi K."/>
            <person name="Kobayashi M."/>
            <person name="Lee B.I."/>
            <person name="Makabe K.W."/>
            <person name="Manohar C."/>
            <person name="Matassi G."/>
            <person name="Medina M."/>
            <person name="Mochizuki Y."/>
            <person name="Mount S."/>
            <person name="Morishita T."/>
            <person name="Miura S."/>
            <person name="Nakayama A."/>
            <person name="Nishizaka S."/>
            <person name="Nomoto H."/>
            <person name="Ohta F."/>
            <person name="Oishi K."/>
            <person name="Rigoutsos I."/>
            <person name="Sano M."/>
            <person name="Sasaki A."/>
            <person name="Sasakura Y."/>
            <person name="Shoguchi E."/>
            <person name="Shin-i T."/>
            <person name="Spagnuolo A."/>
            <person name="Stainier D."/>
            <person name="Suzuki M.M."/>
            <person name="Tassy O."/>
            <person name="Takatori N."/>
            <person name="Tokuoka M."/>
            <person name="Yagi K."/>
            <person name="Yoshizaki F."/>
            <person name="Wada S."/>
            <person name="Zhang C."/>
            <person name="Hyatt P.D."/>
            <person name="Larimer F."/>
            <person name="Detter C."/>
            <person name="Doggett N."/>
            <person name="Glavina T."/>
            <person name="Hawkins T."/>
            <person name="Richardson P."/>
            <person name="Lucas S."/>
            <person name="Kohara Y."/>
            <person name="Levine M."/>
            <person name="Satoh N."/>
            <person name="Rokhsar D.S."/>
        </authorList>
    </citation>
    <scope>NUCLEOTIDE SEQUENCE [LARGE SCALE GENOMIC DNA]</scope>
</reference>
<keyword evidence="4" id="KW-0813">Transport</keyword>
<dbReference type="AlphaFoldDB" id="F6T5I8"/>
<organism evidence="5 6">
    <name type="scientific">Ciona intestinalis</name>
    <name type="common">Transparent sea squirt</name>
    <name type="synonym">Ascidia intestinalis</name>
    <dbReference type="NCBI Taxonomy" id="7719"/>
    <lineage>
        <taxon>Eukaryota</taxon>
        <taxon>Metazoa</taxon>
        <taxon>Chordata</taxon>
        <taxon>Tunicata</taxon>
        <taxon>Ascidiacea</taxon>
        <taxon>Phlebobranchia</taxon>
        <taxon>Cionidae</taxon>
        <taxon>Ciona</taxon>
    </lineage>
</organism>
<evidence type="ECO:0000256" key="1">
    <source>
        <dbReference type="ARBA" id="ARBA00022692"/>
    </source>
</evidence>
<keyword evidence="4" id="KW-0187">Copper transport</keyword>